<protein>
    <recommendedName>
        <fullName evidence="8">RRM domain-containing protein</fullName>
    </recommendedName>
</protein>
<dbReference type="InterPro" id="IPR035979">
    <property type="entry name" value="RBD_domain_sf"/>
</dbReference>
<evidence type="ECO:0008006" key="8">
    <source>
        <dbReference type="Google" id="ProtNLM"/>
    </source>
</evidence>
<keyword evidence="5" id="KW-0539">Nucleus</keyword>
<accession>A0AAN8UU42</accession>
<dbReference type="GO" id="GO:0005634">
    <property type="term" value="C:nucleus"/>
    <property type="evidence" value="ECO:0007669"/>
    <property type="project" value="UniProtKB-SubCell"/>
</dbReference>
<dbReference type="SUPFAM" id="SSF54928">
    <property type="entry name" value="RNA-binding domain, RBD"/>
    <property type="match status" value="1"/>
</dbReference>
<evidence type="ECO:0000256" key="5">
    <source>
        <dbReference type="ARBA" id="ARBA00023242"/>
    </source>
</evidence>
<reference evidence="6 7" key="1">
    <citation type="submission" date="2023-12" db="EMBL/GenBank/DDBJ databases">
        <title>A high-quality genome assembly for Dillenia turbinata (Dilleniales).</title>
        <authorList>
            <person name="Chanderbali A."/>
        </authorList>
    </citation>
    <scope>NUCLEOTIDE SEQUENCE [LARGE SCALE GENOMIC DNA]</scope>
    <source>
        <strain evidence="6">LSX21</strain>
        <tissue evidence="6">Leaf</tissue>
    </source>
</reference>
<dbReference type="Gene3D" id="3.30.70.330">
    <property type="match status" value="1"/>
</dbReference>
<dbReference type="PANTHER" id="PTHR23003:SF62">
    <property type="entry name" value="SERINE_ARGININE (SR)-TYPE SHUTTLING MRNA BINDING PROTEIN NPL3"/>
    <property type="match status" value="1"/>
</dbReference>
<evidence type="ECO:0000313" key="7">
    <source>
        <dbReference type="Proteomes" id="UP001370490"/>
    </source>
</evidence>
<evidence type="ECO:0000256" key="4">
    <source>
        <dbReference type="ARBA" id="ARBA00022884"/>
    </source>
</evidence>
<dbReference type="GO" id="GO:0003729">
    <property type="term" value="F:mRNA binding"/>
    <property type="evidence" value="ECO:0007669"/>
    <property type="project" value="TreeGrafter"/>
</dbReference>
<dbReference type="Proteomes" id="UP001370490">
    <property type="component" value="Unassembled WGS sequence"/>
</dbReference>
<evidence type="ECO:0000256" key="3">
    <source>
        <dbReference type="ARBA" id="ARBA00022737"/>
    </source>
</evidence>
<dbReference type="AlphaFoldDB" id="A0AAN8UU42"/>
<comment type="subcellular location">
    <subcellularLocation>
        <location evidence="1">Nucleus</location>
    </subcellularLocation>
</comment>
<dbReference type="InterPro" id="IPR050374">
    <property type="entry name" value="RRT5_SRSF_SR"/>
</dbReference>
<keyword evidence="2" id="KW-0507">mRNA processing</keyword>
<evidence type="ECO:0000256" key="1">
    <source>
        <dbReference type="ARBA" id="ARBA00004123"/>
    </source>
</evidence>
<evidence type="ECO:0000313" key="6">
    <source>
        <dbReference type="EMBL" id="KAK6919189.1"/>
    </source>
</evidence>
<dbReference type="GO" id="GO:0005737">
    <property type="term" value="C:cytoplasm"/>
    <property type="evidence" value="ECO:0007669"/>
    <property type="project" value="TreeGrafter"/>
</dbReference>
<dbReference type="EMBL" id="JBAMMX010000021">
    <property type="protein sequence ID" value="KAK6919189.1"/>
    <property type="molecule type" value="Genomic_DNA"/>
</dbReference>
<keyword evidence="4" id="KW-0694">RNA-binding</keyword>
<keyword evidence="3" id="KW-0677">Repeat</keyword>
<gene>
    <name evidence="6" type="ORF">RJ641_015093</name>
</gene>
<keyword evidence="7" id="KW-1185">Reference proteome</keyword>
<dbReference type="PANTHER" id="PTHR23003">
    <property type="entry name" value="RNA RECOGNITION MOTIF RRM DOMAIN CONTAINING PROTEIN"/>
    <property type="match status" value="1"/>
</dbReference>
<organism evidence="6 7">
    <name type="scientific">Dillenia turbinata</name>
    <dbReference type="NCBI Taxonomy" id="194707"/>
    <lineage>
        <taxon>Eukaryota</taxon>
        <taxon>Viridiplantae</taxon>
        <taxon>Streptophyta</taxon>
        <taxon>Embryophyta</taxon>
        <taxon>Tracheophyta</taxon>
        <taxon>Spermatophyta</taxon>
        <taxon>Magnoliopsida</taxon>
        <taxon>eudicotyledons</taxon>
        <taxon>Gunneridae</taxon>
        <taxon>Pentapetalae</taxon>
        <taxon>Dilleniales</taxon>
        <taxon>Dilleniaceae</taxon>
        <taxon>Dillenia</taxon>
    </lineage>
</organism>
<name>A0AAN8UU42_9MAGN</name>
<comment type="caution">
    <text evidence="6">The sequence shown here is derived from an EMBL/GenBank/DDBJ whole genome shotgun (WGS) entry which is preliminary data.</text>
</comment>
<dbReference type="InterPro" id="IPR012677">
    <property type="entry name" value="Nucleotide-bd_a/b_plait_sf"/>
</dbReference>
<dbReference type="GO" id="GO:0006397">
    <property type="term" value="P:mRNA processing"/>
    <property type="evidence" value="ECO:0007669"/>
    <property type="project" value="UniProtKB-KW"/>
</dbReference>
<evidence type="ECO:0000256" key="2">
    <source>
        <dbReference type="ARBA" id="ARBA00022664"/>
    </source>
</evidence>
<sequence>MSGRFSHTIYVGNLLSDIKEWEVEDLFYKYGCILDIELKIPPPLHIVLWSLINLRMLKKQSGVVMDKILMDVVLGLNFPMVAEGSLLQVIIMMAMDLVVGGRYGVSWHSEYQGALRNKNFIVHGPPNRASWQDLKMGEITDHMRKAGDVCYAEVFHKGDDMKYAIRKLDDTELRNPWARAYIWVISVPKSRSPSPHQNLVSFLNNAEGAIVDDELRRVSMMLSKSSSACRPTTGGVTPAPVTTGCKDVNYPQ</sequence>
<proteinExistence type="predicted"/>